<protein>
    <recommendedName>
        <fullName evidence="2">SAP domain-containing protein</fullName>
    </recommendedName>
</protein>
<evidence type="ECO:0000259" key="2">
    <source>
        <dbReference type="PROSITE" id="PS50800"/>
    </source>
</evidence>
<dbReference type="AlphaFoldDB" id="A0A165FNB3"/>
<dbReference type="InterPro" id="IPR036361">
    <property type="entry name" value="SAP_dom_sf"/>
</dbReference>
<reference evidence="3 4" key="1">
    <citation type="journal article" date="2016" name="Mol. Biol. Evol.">
        <title>Comparative Genomics of Early-Diverging Mushroom-Forming Fungi Provides Insights into the Origins of Lignocellulose Decay Capabilities.</title>
        <authorList>
            <person name="Nagy L.G."/>
            <person name="Riley R."/>
            <person name="Tritt A."/>
            <person name="Adam C."/>
            <person name="Daum C."/>
            <person name="Floudas D."/>
            <person name="Sun H."/>
            <person name="Yadav J.S."/>
            <person name="Pangilinan J."/>
            <person name="Larsson K.H."/>
            <person name="Matsuura K."/>
            <person name="Barry K."/>
            <person name="Labutti K."/>
            <person name="Kuo R."/>
            <person name="Ohm R.A."/>
            <person name="Bhattacharya S.S."/>
            <person name="Shirouzu T."/>
            <person name="Yoshinaga Y."/>
            <person name="Martin F.M."/>
            <person name="Grigoriev I.V."/>
            <person name="Hibbett D.S."/>
        </authorList>
    </citation>
    <scope>NUCLEOTIDE SEQUENCE [LARGE SCALE GENOMIC DNA]</scope>
    <source>
        <strain evidence="3 4">HHB12733</strain>
    </source>
</reference>
<dbReference type="SUPFAM" id="SSF68906">
    <property type="entry name" value="SAP domain"/>
    <property type="match status" value="1"/>
</dbReference>
<evidence type="ECO:0000313" key="4">
    <source>
        <dbReference type="Proteomes" id="UP000076842"/>
    </source>
</evidence>
<evidence type="ECO:0000313" key="3">
    <source>
        <dbReference type="EMBL" id="KZT56983.1"/>
    </source>
</evidence>
<feature type="compositionally biased region" description="Basic and acidic residues" evidence="1">
    <location>
        <begin position="290"/>
        <end position="304"/>
    </location>
</feature>
<name>A0A165FNB3_9BASI</name>
<gene>
    <name evidence="3" type="ORF">CALCODRAFT_517732</name>
</gene>
<dbReference type="SMART" id="SM00513">
    <property type="entry name" value="SAP"/>
    <property type="match status" value="1"/>
</dbReference>
<dbReference type="InParanoid" id="A0A165FNB3"/>
<dbReference type="Proteomes" id="UP000076842">
    <property type="component" value="Unassembled WGS sequence"/>
</dbReference>
<organism evidence="3 4">
    <name type="scientific">Calocera cornea HHB12733</name>
    <dbReference type="NCBI Taxonomy" id="1353952"/>
    <lineage>
        <taxon>Eukaryota</taxon>
        <taxon>Fungi</taxon>
        <taxon>Dikarya</taxon>
        <taxon>Basidiomycota</taxon>
        <taxon>Agaricomycotina</taxon>
        <taxon>Dacrymycetes</taxon>
        <taxon>Dacrymycetales</taxon>
        <taxon>Dacrymycetaceae</taxon>
        <taxon>Calocera</taxon>
    </lineage>
</organism>
<dbReference type="Pfam" id="PF02037">
    <property type="entry name" value="SAP"/>
    <property type="match status" value="1"/>
</dbReference>
<feature type="domain" description="SAP" evidence="2">
    <location>
        <begin position="41"/>
        <end position="75"/>
    </location>
</feature>
<dbReference type="InterPro" id="IPR003034">
    <property type="entry name" value="SAP_dom"/>
</dbReference>
<dbReference type="OrthoDB" id="445357at2759"/>
<dbReference type="EMBL" id="KV423969">
    <property type="protein sequence ID" value="KZT56983.1"/>
    <property type="molecule type" value="Genomic_DNA"/>
</dbReference>
<keyword evidence="4" id="KW-1185">Reference proteome</keyword>
<proteinExistence type="predicted"/>
<feature type="region of interest" description="Disordered" evidence="1">
    <location>
        <begin position="282"/>
        <end position="304"/>
    </location>
</feature>
<accession>A0A165FNB3</accession>
<evidence type="ECO:0000256" key="1">
    <source>
        <dbReference type="SAM" id="MobiDB-lite"/>
    </source>
</evidence>
<sequence length="342" mass="36118">MLSGATTPVRQIMRVRSAGQLRPRARTLVSSVLLSRSASDWQSEPTSKLKEELKKRGLAASGNKNTLIKRLVQADHTRELASLSSTRDAAAVVVPPVPPLPKVAPPTPSKPRMVSTTARVNALVSNVERDKFSPKPFAFAVELPAAEPDPVEPGPNIPFLPDNFASTASESASPIQTPSTASDLPKVITVASASTHLSGGPVSNVFATADAHAEELGASAKHAAEIAAQKIASGDASGVWASVKESIGWEKVFGSELEGKVKGAVEKSAQATQQALKSMPDVGFPEVDEQNNKKERMRDMTKEESSGLWGLGGILAAGWLTSSIFAPSKRKDLEEPKVAAKH</sequence>
<dbReference type="STRING" id="1353952.A0A165FNB3"/>
<dbReference type="PROSITE" id="PS50800">
    <property type="entry name" value="SAP"/>
    <property type="match status" value="1"/>
</dbReference>
<dbReference type="Gene3D" id="1.10.720.30">
    <property type="entry name" value="SAP domain"/>
    <property type="match status" value="1"/>
</dbReference>